<dbReference type="PATRIC" id="fig|1121015.4.peg.518"/>
<keyword evidence="3" id="KW-1185">Reference proteome</keyword>
<reference evidence="2 3" key="1">
    <citation type="submission" date="2013-09" db="EMBL/GenBank/DDBJ databases">
        <title>Genome sequencing of Arenimonas oryziterrae.</title>
        <authorList>
            <person name="Chen F."/>
            <person name="Wang G."/>
        </authorList>
    </citation>
    <scope>NUCLEOTIDE SEQUENCE [LARGE SCALE GENOMIC DNA]</scope>
    <source>
        <strain evidence="2 3">YC6267</strain>
    </source>
</reference>
<feature type="signal peptide" evidence="1">
    <location>
        <begin position="1"/>
        <end position="26"/>
    </location>
</feature>
<accession>A0A091AXD1</accession>
<dbReference type="Proteomes" id="UP000029385">
    <property type="component" value="Unassembled WGS sequence"/>
</dbReference>
<dbReference type="AlphaFoldDB" id="A0A091AXD1"/>
<gene>
    <name evidence="2" type="ORF">N789_02620</name>
</gene>
<dbReference type="STRING" id="1121015.GCA_000420545_01469"/>
<evidence type="ECO:0008006" key="4">
    <source>
        <dbReference type="Google" id="ProtNLM"/>
    </source>
</evidence>
<dbReference type="Pfam" id="PF16267">
    <property type="entry name" value="DUF4920"/>
    <property type="match status" value="1"/>
</dbReference>
<dbReference type="OrthoDB" id="129527at2"/>
<evidence type="ECO:0000256" key="1">
    <source>
        <dbReference type="SAM" id="SignalP"/>
    </source>
</evidence>
<name>A0A091AXD1_9GAMM</name>
<keyword evidence="1" id="KW-0732">Signal</keyword>
<protein>
    <recommendedName>
        <fullName evidence="4">DUF4920 domain-containing protein</fullName>
    </recommendedName>
</protein>
<dbReference type="InterPro" id="IPR032577">
    <property type="entry name" value="DUF4920"/>
</dbReference>
<proteinExistence type="predicted"/>
<evidence type="ECO:0000313" key="2">
    <source>
        <dbReference type="EMBL" id="KFN44933.1"/>
    </source>
</evidence>
<dbReference type="EMBL" id="AVCI01000001">
    <property type="protein sequence ID" value="KFN44933.1"/>
    <property type="molecule type" value="Genomic_DNA"/>
</dbReference>
<dbReference type="RefSeq" id="WP_022969101.1">
    <property type="nucleotide sequence ID" value="NZ_ATVD01000002.1"/>
</dbReference>
<organism evidence="2 3">
    <name type="scientific">Arenimonas oryziterrae DSM 21050 = YC6267</name>
    <dbReference type="NCBI Taxonomy" id="1121015"/>
    <lineage>
        <taxon>Bacteria</taxon>
        <taxon>Pseudomonadati</taxon>
        <taxon>Pseudomonadota</taxon>
        <taxon>Gammaproteobacteria</taxon>
        <taxon>Lysobacterales</taxon>
        <taxon>Lysobacteraceae</taxon>
        <taxon>Arenimonas</taxon>
    </lineage>
</organism>
<comment type="caution">
    <text evidence="2">The sequence shown here is derived from an EMBL/GenBank/DDBJ whole genome shotgun (WGS) entry which is preliminary data.</text>
</comment>
<sequence>MKNLPRDMIGVAAMAASLVLAFSTKAADFGAPLPKGEAVSIDIAAANAQAYADKPQLFAGRITEVCQKEGCWLMIEENGMAARVMVKDHAFAVPKDASGRAVVYGVLSEKAMTPEAAKHMAEDAGHEGHAAHDVLPKEYRILATAVSITAPDRDK</sequence>
<evidence type="ECO:0000313" key="3">
    <source>
        <dbReference type="Proteomes" id="UP000029385"/>
    </source>
</evidence>
<dbReference type="eggNOG" id="ENOG5032PHZ">
    <property type="taxonomic scope" value="Bacteria"/>
</dbReference>
<feature type="chain" id="PRO_5001868887" description="DUF4920 domain-containing protein" evidence="1">
    <location>
        <begin position="27"/>
        <end position="155"/>
    </location>
</feature>